<keyword evidence="3" id="KW-1185">Reference proteome</keyword>
<evidence type="ECO:0000313" key="3">
    <source>
        <dbReference type="Proteomes" id="UP001465755"/>
    </source>
</evidence>
<proteinExistence type="predicted"/>
<reference evidence="2 3" key="1">
    <citation type="journal article" date="2024" name="Nat. Commun.">
        <title>Phylogenomics reveals the evolutionary origins of lichenization in chlorophyte algae.</title>
        <authorList>
            <person name="Puginier C."/>
            <person name="Libourel C."/>
            <person name="Otte J."/>
            <person name="Skaloud P."/>
            <person name="Haon M."/>
            <person name="Grisel S."/>
            <person name="Petersen M."/>
            <person name="Berrin J.G."/>
            <person name="Delaux P.M."/>
            <person name="Dal Grande F."/>
            <person name="Keller J."/>
        </authorList>
    </citation>
    <scope>NUCLEOTIDE SEQUENCE [LARGE SCALE GENOMIC DNA]</scope>
    <source>
        <strain evidence="2 3">SAG 2036</strain>
    </source>
</reference>
<feature type="region of interest" description="Disordered" evidence="1">
    <location>
        <begin position="40"/>
        <end position="91"/>
    </location>
</feature>
<dbReference type="EMBL" id="JALJOQ010000012">
    <property type="protein sequence ID" value="KAK9811034.1"/>
    <property type="molecule type" value="Genomic_DNA"/>
</dbReference>
<comment type="caution">
    <text evidence="2">The sequence shown here is derived from an EMBL/GenBank/DDBJ whole genome shotgun (WGS) entry which is preliminary data.</text>
</comment>
<evidence type="ECO:0000256" key="1">
    <source>
        <dbReference type="SAM" id="MobiDB-lite"/>
    </source>
</evidence>
<gene>
    <name evidence="2" type="ORF">WJX73_008044</name>
</gene>
<dbReference type="Proteomes" id="UP001465755">
    <property type="component" value="Unassembled WGS sequence"/>
</dbReference>
<organism evidence="2 3">
    <name type="scientific">Symbiochloris irregularis</name>
    <dbReference type="NCBI Taxonomy" id="706552"/>
    <lineage>
        <taxon>Eukaryota</taxon>
        <taxon>Viridiplantae</taxon>
        <taxon>Chlorophyta</taxon>
        <taxon>core chlorophytes</taxon>
        <taxon>Trebouxiophyceae</taxon>
        <taxon>Trebouxiales</taxon>
        <taxon>Trebouxiaceae</taxon>
        <taxon>Symbiochloris</taxon>
    </lineage>
</organism>
<protein>
    <submittedName>
        <fullName evidence="2">Uncharacterized protein</fullName>
    </submittedName>
</protein>
<dbReference type="AlphaFoldDB" id="A0AAW1PT41"/>
<evidence type="ECO:0000313" key="2">
    <source>
        <dbReference type="EMBL" id="KAK9811034.1"/>
    </source>
</evidence>
<sequence>MVGRTAVEDSEIFMGSHWWTQKRTLMAPIFPFWSSRVTGGQRLPPHEAKPSRDTVPSPAPSQMPSKEIARKAAAGNHEQKRHGPGQFGMSPLHGCNDAASTVCGCSASVHWGCRHRALMAEHVLGLAVT</sequence>
<name>A0AAW1PT41_9CHLO</name>
<accession>A0AAW1PT41</accession>